<dbReference type="GO" id="GO:0046872">
    <property type="term" value="F:metal ion binding"/>
    <property type="evidence" value="ECO:0007669"/>
    <property type="project" value="UniProtKB-KW"/>
</dbReference>
<dbReference type="GO" id="GO:0003924">
    <property type="term" value="F:GTPase activity"/>
    <property type="evidence" value="ECO:0007669"/>
    <property type="project" value="InterPro"/>
</dbReference>
<evidence type="ECO:0000256" key="5">
    <source>
        <dbReference type="ARBA" id="ARBA00022741"/>
    </source>
</evidence>
<feature type="binding site" evidence="13">
    <location>
        <begin position="130"/>
        <end position="133"/>
    </location>
    <ligand>
        <name>GTP</name>
        <dbReference type="ChEBI" id="CHEBI:37565"/>
    </ligand>
</feature>
<dbReference type="InterPro" id="IPR044612">
    <property type="entry name" value="ARL2/3"/>
</dbReference>
<dbReference type="NCBIfam" id="TIGR00231">
    <property type="entry name" value="small_GTP"/>
    <property type="match status" value="1"/>
</dbReference>
<keyword evidence="7" id="KW-0653">Protein transport</keyword>
<dbReference type="PROSITE" id="PS51417">
    <property type="entry name" value="ARF"/>
    <property type="match status" value="1"/>
</dbReference>
<keyword evidence="9 13" id="KW-0342">GTP-binding</keyword>
<evidence type="ECO:0000256" key="15">
    <source>
        <dbReference type="RuleBase" id="RU003925"/>
    </source>
</evidence>
<protein>
    <recommendedName>
        <fullName evidence="12">ADP-ribosylation factor</fullName>
    </recommendedName>
</protein>
<feature type="binding site" evidence="14">
    <location>
        <position position="48"/>
    </location>
    <ligand>
        <name>Mg(2+)</name>
        <dbReference type="ChEBI" id="CHEBI:18420"/>
    </ligand>
</feature>
<evidence type="ECO:0000256" key="13">
    <source>
        <dbReference type="PIRSR" id="PIRSR606689-1"/>
    </source>
</evidence>
<dbReference type="STRING" id="27349.A0A0L6UCR1"/>
<evidence type="ECO:0000313" key="16">
    <source>
        <dbReference type="EMBL" id="KNZ45605.1"/>
    </source>
</evidence>
<dbReference type="Gene3D" id="3.40.50.300">
    <property type="entry name" value="P-loop containing nucleotide triphosphate hydrolases"/>
    <property type="match status" value="1"/>
</dbReference>
<dbReference type="InterPro" id="IPR006689">
    <property type="entry name" value="Small_GTPase_ARF/SAR"/>
</dbReference>
<keyword evidence="14" id="KW-0479">Metal-binding</keyword>
<dbReference type="Pfam" id="PF00025">
    <property type="entry name" value="Arf"/>
    <property type="match status" value="1"/>
</dbReference>
<comment type="caution">
    <text evidence="16">The sequence shown here is derived from an EMBL/GenBank/DDBJ whole genome shotgun (WGS) entry which is preliminary data.</text>
</comment>
<dbReference type="InterPro" id="IPR027417">
    <property type="entry name" value="P-loop_NTPase"/>
</dbReference>
<dbReference type="OrthoDB" id="2011769at2759"/>
<keyword evidence="6" id="KW-0931">ER-Golgi transport</keyword>
<dbReference type="Proteomes" id="UP000037035">
    <property type="component" value="Unassembled WGS sequence"/>
</dbReference>
<dbReference type="GO" id="GO:0015031">
    <property type="term" value="P:protein transport"/>
    <property type="evidence" value="ECO:0007669"/>
    <property type="project" value="UniProtKB-KW"/>
</dbReference>
<evidence type="ECO:0000256" key="8">
    <source>
        <dbReference type="ARBA" id="ARBA00023034"/>
    </source>
</evidence>
<keyword evidence="10" id="KW-0449">Lipoprotein</keyword>
<dbReference type="AlphaFoldDB" id="A0A0L6UCR1"/>
<feature type="binding site" evidence="13">
    <location>
        <position position="70"/>
    </location>
    <ligand>
        <name>GTP</name>
        <dbReference type="ChEBI" id="CHEBI:37565"/>
    </ligand>
</feature>
<comment type="subcellular location">
    <subcellularLocation>
        <location evidence="1">Golgi apparatus</location>
    </subcellularLocation>
</comment>
<gene>
    <name evidence="16" type="ORF">VP01_799g3</name>
</gene>
<dbReference type="SMART" id="SM00177">
    <property type="entry name" value="ARF"/>
    <property type="match status" value="1"/>
</dbReference>
<evidence type="ECO:0000256" key="9">
    <source>
        <dbReference type="ARBA" id="ARBA00023134"/>
    </source>
</evidence>
<evidence type="ECO:0000256" key="7">
    <source>
        <dbReference type="ARBA" id="ARBA00022927"/>
    </source>
</evidence>
<keyword evidence="4" id="KW-0519">Myristate</keyword>
<dbReference type="SMART" id="SM00178">
    <property type="entry name" value="SAR"/>
    <property type="match status" value="1"/>
</dbReference>
<comment type="function">
    <text evidence="11">GTP-binding protein involved in protein trafficking; may modulate vesicle budding and uncoating within the Golgi apparatus.</text>
</comment>
<dbReference type="FunFam" id="3.40.50.300:FF:003500">
    <property type="entry name" value="ADP-ribosylation factor 1"/>
    <property type="match status" value="1"/>
</dbReference>
<evidence type="ECO:0000256" key="12">
    <source>
        <dbReference type="ARBA" id="ARBA00070396"/>
    </source>
</evidence>
<name>A0A0L6UCR1_9BASI</name>
<evidence type="ECO:0000256" key="14">
    <source>
        <dbReference type="PIRSR" id="PIRSR606689-2"/>
    </source>
</evidence>
<evidence type="ECO:0000256" key="2">
    <source>
        <dbReference type="ARBA" id="ARBA00010290"/>
    </source>
</evidence>
<evidence type="ECO:0000256" key="4">
    <source>
        <dbReference type="ARBA" id="ARBA00022707"/>
    </source>
</evidence>
<dbReference type="GO" id="GO:0005525">
    <property type="term" value="F:GTP binding"/>
    <property type="evidence" value="ECO:0007669"/>
    <property type="project" value="UniProtKB-KW"/>
</dbReference>
<feature type="binding site" evidence="13">
    <location>
        <begin position="23"/>
        <end position="30"/>
    </location>
    <ligand>
        <name>GTP</name>
        <dbReference type="ChEBI" id="CHEBI:37565"/>
    </ligand>
</feature>
<dbReference type="SUPFAM" id="SSF52540">
    <property type="entry name" value="P-loop containing nucleoside triphosphate hydrolases"/>
    <property type="match status" value="1"/>
</dbReference>
<keyword evidence="8" id="KW-0333">Golgi apparatus</keyword>
<evidence type="ECO:0000256" key="6">
    <source>
        <dbReference type="ARBA" id="ARBA00022892"/>
    </source>
</evidence>
<feature type="binding site" evidence="14">
    <location>
        <position position="30"/>
    </location>
    <ligand>
        <name>Mg(2+)</name>
        <dbReference type="ChEBI" id="CHEBI:18420"/>
    </ligand>
</feature>
<reference evidence="16 17" key="1">
    <citation type="submission" date="2015-08" db="EMBL/GenBank/DDBJ databases">
        <title>Next Generation Sequencing and Analysis of the Genome of Puccinia sorghi L Schw, the Causal Agent of Maize Common Rust.</title>
        <authorList>
            <person name="Rochi L."/>
            <person name="Burguener G."/>
            <person name="Darino M."/>
            <person name="Turjanski A."/>
            <person name="Kreff E."/>
            <person name="Dieguez M.J."/>
            <person name="Sacco F."/>
        </authorList>
    </citation>
    <scope>NUCLEOTIDE SEQUENCE [LARGE SCALE GENOMIC DNA]</scope>
    <source>
        <strain evidence="16 17">RO10H11247</strain>
    </source>
</reference>
<dbReference type="GO" id="GO:0016192">
    <property type="term" value="P:vesicle-mediated transport"/>
    <property type="evidence" value="ECO:0007669"/>
    <property type="project" value="UniProtKB-KW"/>
</dbReference>
<evidence type="ECO:0000313" key="17">
    <source>
        <dbReference type="Proteomes" id="UP000037035"/>
    </source>
</evidence>
<keyword evidence="5 13" id="KW-0547">Nucleotide-binding</keyword>
<sequence length="212" mass="23829">MGLLTIIRKQRIKGKEMRLLMLGLDNAGKTTIVRRLKGGQDLSQVMPTLGFNIDTLIHKSYSLNIWDVGGQITLRPYWRNYFEATDAIIWVIDSTDRARLSDTMTELNQLLQEEVSCIRLASASLLVFANKQDLAGAMSTEEIETVSHHFGQTHSLLPVSFFFLNSVALDLKGKSNGHRWKVMPCSAISGMNVMEGLDWVVDEVAGRLYLLQ</sequence>
<accession>A0A0L6UCR1</accession>
<organism evidence="16 17">
    <name type="scientific">Puccinia sorghi</name>
    <dbReference type="NCBI Taxonomy" id="27349"/>
    <lineage>
        <taxon>Eukaryota</taxon>
        <taxon>Fungi</taxon>
        <taxon>Dikarya</taxon>
        <taxon>Basidiomycota</taxon>
        <taxon>Pucciniomycotina</taxon>
        <taxon>Pucciniomycetes</taxon>
        <taxon>Pucciniales</taxon>
        <taxon>Pucciniaceae</taxon>
        <taxon>Puccinia</taxon>
    </lineage>
</organism>
<keyword evidence="14" id="KW-0460">Magnesium</keyword>
<keyword evidence="17" id="KW-1185">Reference proteome</keyword>
<evidence type="ECO:0000256" key="10">
    <source>
        <dbReference type="ARBA" id="ARBA00023288"/>
    </source>
</evidence>
<keyword evidence="3" id="KW-0813">Transport</keyword>
<dbReference type="EMBL" id="LAVV01013493">
    <property type="protein sequence ID" value="KNZ45605.1"/>
    <property type="molecule type" value="Genomic_DNA"/>
</dbReference>
<evidence type="ECO:0000256" key="1">
    <source>
        <dbReference type="ARBA" id="ARBA00004555"/>
    </source>
</evidence>
<dbReference type="VEuPathDB" id="FungiDB:VP01_799g3"/>
<dbReference type="InterPro" id="IPR005225">
    <property type="entry name" value="Small_GTP-bd"/>
</dbReference>
<evidence type="ECO:0000256" key="3">
    <source>
        <dbReference type="ARBA" id="ARBA00022448"/>
    </source>
</evidence>
<dbReference type="GO" id="GO:0005794">
    <property type="term" value="C:Golgi apparatus"/>
    <property type="evidence" value="ECO:0007669"/>
    <property type="project" value="UniProtKB-SubCell"/>
</dbReference>
<dbReference type="PRINTS" id="PR00328">
    <property type="entry name" value="SAR1GTPBP"/>
</dbReference>
<dbReference type="PANTHER" id="PTHR45697">
    <property type="entry name" value="ADP-RIBOSYLATION FACTOR-LIKE PROTEIN 2-RELATED"/>
    <property type="match status" value="1"/>
</dbReference>
<evidence type="ECO:0000256" key="11">
    <source>
        <dbReference type="ARBA" id="ARBA00053326"/>
    </source>
</evidence>
<comment type="similarity">
    <text evidence="2 15">Belongs to the small GTPase superfamily. Arf family.</text>
</comment>
<proteinExistence type="inferred from homology"/>